<evidence type="ECO:0000313" key="3">
    <source>
        <dbReference type="Ensembl" id="ENSCRFP00000000322.1"/>
    </source>
</evidence>
<evidence type="ECO:0000313" key="4">
    <source>
        <dbReference type="Proteomes" id="UP000694396"/>
    </source>
</evidence>
<reference evidence="3" key="1">
    <citation type="submission" date="2025-08" db="UniProtKB">
        <authorList>
            <consortium name="Ensembl"/>
        </authorList>
    </citation>
    <scope>IDENTIFICATION</scope>
</reference>
<sequence length="188" mass="20598">MAVVLNVLEPSGLTELSQWCGQTRSSPQSALVHELCKGLCRENSRMCNLIRRAFLSALMSAHRGQEPLMWRSTGPDTQSSVDLSPLCVPVAAGHLPEPLPACHLCACCSPQGRSQLAEDKRRCLHRKGSRRPKEEPCSLRQAGGRQRSGKMCPSCEILLCRPCGTLHSQRGFIAHSLLDHYDTAALPC</sequence>
<dbReference type="AlphaFoldDB" id="A0A8C3NRP1"/>
<evidence type="ECO:0000256" key="1">
    <source>
        <dbReference type="SAM" id="MobiDB-lite"/>
    </source>
</evidence>
<dbReference type="Pfam" id="PF15470">
    <property type="entry name" value="DUF4637"/>
    <property type="match status" value="1"/>
</dbReference>
<evidence type="ECO:0000259" key="2">
    <source>
        <dbReference type="Pfam" id="PF15470"/>
    </source>
</evidence>
<dbReference type="InterPro" id="IPR029174">
    <property type="entry name" value="DUF4637"/>
</dbReference>
<protein>
    <recommendedName>
        <fullName evidence="2">DUF4637 domain-containing protein</fullName>
    </recommendedName>
</protein>
<feature type="region of interest" description="Disordered" evidence="1">
    <location>
        <begin position="123"/>
        <end position="147"/>
    </location>
</feature>
<dbReference type="Ensembl" id="ENSCRFT00000000345.1">
    <property type="protein sequence ID" value="ENSCRFP00000000322.1"/>
    <property type="gene ID" value="ENSCRFG00000000286.1"/>
</dbReference>
<name>A0A8C3NRP1_9PASS</name>
<accession>A0A8C3NRP1</accession>
<feature type="domain" description="DUF4637" evidence="2">
    <location>
        <begin position="137"/>
        <end position="180"/>
    </location>
</feature>
<organism evidence="3 4">
    <name type="scientific">Cyanoderma ruficeps</name>
    <name type="common">rufous-capped babbler</name>
    <dbReference type="NCBI Taxonomy" id="181631"/>
    <lineage>
        <taxon>Eukaryota</taxon>
        <taxon>Metazoa</taxon>
        <taxon>Chordata</taxon>
        <taxon>Craniata</taxon>
        <taxon>Vertebrata</taxon>
        <taxon>Euteleostomi</taxon>
        <taxon>Archelosauria</taxon>
        <taxon>Archosauria</taxon>
        <taxon>Dinosauria</taxon>
        <taxon>Saurischia</taxon>
        <taxon>Theropoda</taxon>
        <taxon>Coelurosauria</taxon>
        <taxon>Aves</taxon>
        <taxon>Neognathae</taxon>
        <taxon>Neoaves</taxon>
        <taxon>Telluraves</taxon>
        <taxon>Australaves</taxon>
        <taxon>Passeriformes</taxon>
        <taxon>Sylvioidea</taxon>
        <taxon>Timaliidae</taxon>
        <taxon>Cyanoderma</taxon>
    </lineage>
</organism>
<dbReference type="Proteomes" id="UP000694396">
    <property type="component" value="Unplaced"/>
</dbReference>
<proteinExistence type="predicted"/>
<reference evidence="3" key="2">
    <citation type="submission" date="2025-09" db="UniProtKB">
        <authorList>
            <consortium name="Ensembl"/>
        </authorList>
    </citation>
    <scope>IDENTIFICATION</scope>
</reference>
<keyword evidence="4" id="KW-1185">Reference proteome</keyword>